<evidence type="ECO:0000313" key="5">
    <source>
        <dbReference type="Proteomes" id="UP001244443"/>
    </source>
</evidence>
<feature type="domain" description="Glycosyltransferase 2-like" evidence="2">
    <location>
        <begin position="5"/>
        <end position="121"/>
    </location>
</feature>
<sequence length="272" mass="31484">MSKASVIISFYNRIDQLKLILTALNQQTFSDFEVIISDDGSNKEVVDEIQNIINQYSFDITHVWHPDNGFNKTKILNKSIISSKADYLIFIDGDCIPANTFIDDHLKYSQDKRVLIGRRVELSLKLSEKITSEYIQSRKFKWLSSIALLDSFKSDTRKAEAGIRMSSKWINEKLGSYNKGILGCNFSVHKSLLLELNGFDERYIYPGVGEDTELRERVRHAGLEIFKPKFALVQYHLWHKKQSRSGQAENMKLLKETMENKYIKTPYGINKE</sequence>
<evidence type="ECO:0000259" key="2">
    <source>
        <dbReference type="Pfam" id="PF00535"/>
    </source>
</evidence>
<evidence type="ECO:0000259" key="3">
    <source>
        <dbReference type="Pfam" id="PF02709"/>
    </source>
</evidence>
<name>A0AA49JE03_9BACT</name>
<dbReference type="Gene3D" id="3.90.550.10">
    <property type="entry name" value="Spore Coat Polysaccharide Biosynthesis Protein SpsA, Chain A"/>
    <property type="match status" value="1"/>
</dbReference>
<keyword evidence="4" id="KW-0328">Glycosyltransferase</keyword>
<dbReference type="RefSeq" id="WP_308355635.1">
    <property type="nucleotide sequence ID" value="NZ_CP129970.2"/>
</dbReference>
<dbReference type="Proteomes" id="UP001244443">
    <property type="component" value="Chromosome"/>
</dbReference>
<keyword evidence="1 4" id="KW-0808">Transferase</keyword>
<dbReference type="Pfam" id="PF00535">
    <property type="entry name" value="Glycos_transf_2"/>
    <property type="match status" value="1"/>
</dbReference>
<dbReference type="InterPro" id="IPR050834">
    <property type="entry name" value="Glycosyltransf_2"/>
</dbReference>
<gene>
    <name evidence="4" type="ORF">QYS48_02265</name>
</gene>
<evidence type="ECO:0000313" key="4">
    <source>
        <dbReference type="EMBL" id="WKK85908.2"/>
    </source>
</evidence>
<dbReference type="InterPro" id="IPR027791">
    <property type="entry name" value="Galactosyl_T_C"/>
</dbReference>
<dbReference type="Pfam" id="PF02709">
    <property type="entry name" value="Glyco_transf_7C"/>
    <property type="match status" value="1"/>
</dbReference>
<dbReference type="EC" id="2.4.-.-" evidence="4"/>
<dbReference type="InterPro" id="IPR001173">
    <property type="entry name" value="Glyco_trans_2-like"/>
</dbReference>
<dbReference type="PANTHER" id="PTHR43685:SF3">
    <property type="entry name" value="SLR2126 PROTEIN"/>
    <property type="match status" value="1"/>
</dbReference>
<reference evidence="4" key="1">
    <citation type="submission" date="2023-08" db="EMBL/GenBank/DDBJ databases">
        <title>Comparative genomics and taxonomic characterization of three novel marine species of genus Marivirga.</title>
        <authorList>
            <person name="Muhammad N."/>
            <person name="Kim S.-G."/>
        </authorList>
    </citation>
    <scope>NUCLEOTIDE SEQUENCE [LARGE SCALE GENOMIC DNA]</scope>
    <source>
        <strain evidence="4">ABR2-2</strain>
    </source>
</reference>
<dbReference type="InterPro" id="IPR029044">
    <property type="entry name" value="Nucleotide-diphossugar_trans"/>
</dbReference>
<protein>
    <submittedName>
        <fullName evidence="4">Glycosyltransferase</fullName>
        <ecNumber evidence="4">2.4.-.-</ecNumber>
    </submittedName>
</protein>
<organism evidence="4 5">
    <name type="scientific">Marivirga arenosa</name>
    <dbReference type="NCBI Taxonomy" id="3059076"/>
    <lineage>
        <taxon>Bacteria</taxon>
        <taxon>Pseudomonadati</taxon>
        <taxon>Bacteroidota</taxon>
        <taxon>Cytophagia</taxon>
        <taxon>Cytophagales</taxon>
        <taxon>Marivirgaceae</taxon>
        <taxon>Marivirga</taxon>
    </lineage>
</organism>
<dbReference type="GO" id="GO:0016757">
    <property type="term" value="F:glycosyltransferase activity"/>
    <property type="evidence" value="ECO:0007669"/>
    <property type="project" value="UniProtKB-KW"/>
</dbReference>
<dbReference type="PANTHER" id="PTHR43685">
    <property type="entry name" value="GLYCOSYLTRANSFERASE"/>
    <property type="match status" value="1"/>
</dbReference>
<accession>A0AA49JE03</accession>
<proteinExistence type="predicted"/>
<keyword evidence="5" id="KW-1185">Reference proteome</keyword>
<dbReference type="SUPFAM" id="SSF53448">
    <property type="entry name" value="Nucleotide-diphospho-sugar transferases"/>
    <property type="match status" value="1"/>
</dbReference>
<evidence type="ECO:0000256" key="1">
    <source>
        <dbReference type="ARBA" id="ARBA00022679"/>
    </source>
</evidence>
<dbReference type="EMBL" id="CP129970">
    <property type="protein sequence ID" value="WKK85908.2"/>
    <property type="molecule type" value="Genomic_DNA"/>
</dbReference>
<dbReference type="AlphaFoldDB" id="A0AA49JE03"/>
<feature type="domain" description="Galactosyltransferase C-terminal" evidence="3">
    <location>
        <begin position="178"/>
        <end position="236"/>
    </location>
</feature>